<feature type="non-terminal residue" evidence="3">
    <location>
        <position position="1"/>
    </location>
</feature>
<comment type="caution">
    <text evidence="3">The sequence shown here is derived from an EMBL/GenBank/DDBJ whole genome shotgun (WGS) entry which is preliminary data.</text>
</comment>
<keyword evidence="1" id="KW-0862">Zinc</keyword>
<reference evidence="3" key="1">
    <citation type="journal article" date="2020" name="New Phytol.">
        <title>Comparative genomics reveals dynamic genome evolution in host specialist ectomycorrhizal fungi.</title>
        <authorList>
            <person name="Lofgren L.A."/>
            <person name="Nguyen N.H."/>
            <person name="Vilgalys R."/>
            <person name="Ruytinx J."/>
            <person name="Liao H.L."/>
            <person name="Branco S."/>
            <person name="Kuo A."/>
            <person name="LaButti K."/>
            <person name="Lipzen A."/>
            <person name="Andreopoulos W."/>
            <person name="Pangilinan J."/>
            <person name="Riley R."/>
            <person name="Hundley H."/>
            <person name="Na H."/>
            <person name="Barry K."/>
            <person name="Grigoriev I.V."/>
            <person name="Stajich J.E."/>
            <person name="Kennedy P.G."/>
        </authorList>
    </citation>
    <scope>NUCLEOTIDE SEQUENCE</scope>
    <source>
        <strain evidence="3">S12</strain>
    </source>
</reference>
<evidence type="ECO:0000313" key="3">
    <source>
        <dbReference type="EMBL" id="KAG1787526.1"/>
    </source>
</evidence>
<keyword evidence="1" id="KW-0479">Metal-binding</keyword>
<dbReference type="InterPro" id="IPR013088">
    <property type="entry name" value="Znf_NHR/GATA"/>
</dbReference>
<dbReference type="SUPFAM" id="SSF57716">
    <property type="entry name" value="Glucocorticoid receptor-like (DNA-binding domain)"/>
    <property type="match status" value="1"/>
</dbReference>
<sequence length="62" mass="7132">HAPLWRRGLNDELNCNTCGLYCKLVSDISSIYTIRTSLLILDNAMKKGLEQQIELQRLRSLL</sequence>
<evidence type="ECO:0000259" key="2">
    <source>
        <dbReference type="PROSITE" id="PS50114"/>
    </source>
</evidence>
<keyword evidence="1" id="KW-0863">Zinc-finger</keyword>
<evidence type="ECO:0000313" key="4">
    <source>
        <dbReference type="Proteomes" id="UP000719766"/>
    </source>
</evidence>
<dbReference type="AlphaFoldDB" id="A0A9P7AE63"/>
<dbReference type="GO" id="GO:0006355">
    <property type="term" value="P:regulation of DNA-templated transcription"/>
    <property type="evidence" value="ECO:0007669"/>
    <property type="project" value="InterPro"/>
</dbReference>
<dbReference type="GO" id="GO:0043565">
    <property type="term" value="F:sequence-specific DNA binding"/>
    <property type="evidence" value="ECO:0007669"/>
    <property type="project" value="InterPro"/>
</dbReference>
<dbReference type="Proteomes" id="UP000719766">
    <property type="component" value="Unassembled WGS sequence"/>
</dbReference>
<feature type="domain" description="GATA-type" evidence="2">
    <location>
        <begin position="1"/>
        <end position="24"/>
    </location>
</feature>
<dbReference type="InterPro" id="IPR000679">
    <property type="entry name" value="Znf_GATA"/>
</dbReference>
<dbReference type="RefSeq" id="XP_041154872.1">
    <property type="nucleotide sequence ID" value="XM_041298631.1"/>
</dbReference>
<accession>A0A9P7AE63</accession>
<dbReference type="OrthoDB" id="515401at2759"/>
<evidence type="ECO:0000256" key="1">
    <source>
        <dbReference type="PROSITE-ProRule" id="PRU00094"/>
    </source>
</evidence>
<dbReference type="EMBL" id="JABBWE010000078">
    <property type="protein sequence ID" value="KAG1787526.1"/>
    <property type="molecule type" value="Genomic_DNA"/>
</dbReference>
<dbReference type="GO" id="GO:0008270">
    <property type="term" value="F:zinc ion binding"/>
    <property type="evidence" value="ECO:0007669"/>
    <property type="project" value="UniProtKB-KW"/>
</dbReference>
<name>A0A9P7AE63_9AGAM</name>
<protein>
    <recommendedName>
        <fullName evidence="2">GATA-type domain-containing protein</fullName>
    </recommendedName>
</protein>
<dbReference type="PROSITE" id="PS50114">
    <property type="entry name" value="GATA_ZN_FINGER_2"/>
    <property type="match status" value="1"/>
</dbReference>
<dbReference type="Gene3D" id="3.30.50.10">
    <property type="entry name" value="Erythroid Transcription Factor GATA-1, subunit A"/>
    <property type="match status" value="1"/>
</dbReference>
<keyword evidence="4" id="KW-1185">Reference proteome</keyword>
<organism evidence="3 4">
    <name type="scientific">Suillus plorans</name>
    <dbReference type="NCBI Taxonomy" id="116603"/>
    <lineage>
        <taxon>Eukaryota</taxon>
        <taxon>Fungi</taxon>
        <taxon>Dikarya</taxon>
        <taxon>Basidiomycota</taxon>
        <taxon>Agaricomycotina</taxon>
        <taxon>Agaricomycetes</taxon>
        <taxon>Agaricomycetidae</taxon>
        <taxon>Boletales</taxon>
        <taxon>Suillineae</taxon>
        <taxon>Suillaceae</taxon>
        <taxon>Suillus</taxon>
    </lineage>
</organism>
<dbReference type="GeneID" id="64592395"/>
<gene>
    <name evidence="3" type="ORF">HD556DRAFT_1246697</name>
</gene>
<proteinExistence type="predicted"/>